<evidence type="ECO:0000256" key="8">
    <source>
        <dbReference type="ARBA" id="ARBA00023067"/>
    </source>
</evidence>
<reference evidence="15" key="2">
    <citation type="submission" date="2020-05" db="UniProtKB">
        <authorList>
            <consortium name="EnsemblMetazoa"/>
        </authorList>
    </citation>
    <scope>IDENTIFICATION</scope>
    <source>
        <strain evidence="15">wikel</strain>
    </source>
</reference>
<dbReference type="EMBL" id="ABJB010599833">
    <property type="status" value="NOT_ANNOTATED_CDS"/>
    <property type="molecule type" value="Genomic_DNA"/>
</dbReference>
<gene>
    <name evidence="14" type="ORF">IscW_ISCW021852</name>
</gene>
<feature type="coiled-coil region" evidence="12">
    <location>
        <begin position="486"/>
        <end position="538"/>
    </location>
</feature>
<feature type="coiled-coil region" evidence="12">
    <location>
        <begin position="1039"/>
        <end position="1076"/>
    </location>
</feature>
<evidence type="ECO:0000256" key="3">
    <source>
        <dbReference type="ARBA" id="ARBA00022618"/>
    </source>
</evidence>
<evidence type="ECO:0000313" key="14">
    <source>
        <dbReference type="EMBL" id="EEC14121.1"/>
    </source>
</evidence>
<dbReference type="OrthoDB" id="5575062at2759"/>
<dbReference type="EMBL" id="ABJB010719736">
    <property type="status" value="NOT_ANNOTATED_CDS"/>
    <property type="molecule type" value="Genomic_DNA"/>
</dbReference>
<dbReference type="EMBL" id="ABJB011087992">
    <property type="status" value="NOT_ANNOTATED_CDS"/>
    <property type="molecule type" value="Genomic_DNA"/>
</dbReference>
<keyword evidence="7 12" id="KW-0175">Coiled coil</keyword>
<dbReference type="VEuPathDB" id="VectorBase:ISCI021852"/>
<dbReference type="EMBL" id="ABJB010396630">
    <property type="status" value="NOT_ANNOTATED_CDS"/>
    <property type="molecule type" value="Genomic_DNA"/>
</dbReference>
<keyword evidence="17" id="KW-1267">Proteomics identification</keyword>
<dbReference type="EnsemblMetazoa" id="ISCW021852-RA">
    <property type="protein sequence ID" value="ISCW021852-PA"/>
    <property type="gene ID" value="ISCW021852"/>
</dbReference>
<evidence type="ECO:0000256" key="1">
    <source>
        <dbReference type="ARBA" id="ARBA00004123"/>
    </source>
</evidence>
<feature type="domain" description="SMC hinge" evidence="13">
    <location>
        <begin position="558"/>
        <end position="674"/>
    </location>
</feature>
<accession>B7Q5J9</accession>
<dbReference type="FunFam" id="3.40.50.300:FF:000481">
    <property type="entry name" value="Structural maintenance of chromosomes 4"/>
    <property type="match status" value="1"/>
</dbReference>
<keyword evidence="3" id="KW-0132">Cell division</keyword>
<feature type="coiled-coil region" evidence="12">
    <location>
        <begin position="212"/>
        <end position="429"/>
    </location>
</feature>
<evidence type="ECO:0000256" key="4">
    <source>
        <dbReference type="ARBA" id="ARBA00022741"/>
    </source>
</evidence>
<reference evidence="14 16" key="1">
    <citation type="submission" date="2008-03" db="EMBL/GenBank/DDBJ databases">
        <title>Annotation of Ixodes scapularis.</title>
        <authorList>
            <consortium name="Ixodes scapularis Genome Project Consortium"/>
            <person name="Caler E."/>
            <person name="Hannick L.I."/>
            <person name="Bidwell S."/>
            <person name="Joardar V."/>
            <person name="Thiagarajan M."/>
            <person name="Amedeo P."/>
            <person name="Galinsky K.J."/>
            <person name="Schobel S."/>
            <person name="Inman J."/>
            <person name="Hostetler J."/>
            <person name="Miller J."/>
            <person name="Hammond M."/>
            <person name="Megy K."/>
            <person name="Lawson D."/>
            <person name="Kodira C."/>
            <person name="Sutton G."/>
            <person name="Meyer J."/>
            <person name="Hill C.A."/>
            <person name="Birren B."/>
            <person name="Nene V."/>
            <person name="Collins F."/>
            <person name="Alarcon-Chaidez F."/>
            <person name="Wikel S."/>
            <person name="Strausberg R."/>
        </authorList>
    </citation>
    <scope>NUCLEOTIDE SEQUENCE [LARGE SCALE GENOMIC DNA]</scope>
    <source>
        <strain evidence="16">Wikel</strain>
        <strain evidence="14">Wikel colony</strain>
    </source>
</reference>
<dbReference type="InterPro" id="IPR024704">
    <property type="entry name" value="SMC"/>
</dbReference>
<dbReference type="EMBL" id="ABJB010580931">
    <property type="status" value="NOT_ANNOTATED_CDS"/>
    <property type="molecule type" value="Genomic_DNA"/>
</dbReference>
<dbReference type="Proteomes" id="UP000001555">
    <property type="component" value="Unassembled WGS sequence"/>
</dbReference>
<comment type="similarity">
    <text evidence="2">Belongs to the SMC family. SMC4 subfamily.</text>
</comment>
<dbReference type="Gene3D" id="1.10.287.1490">
    <property type="match status" value="1"/>
</dbReference>
<dbReference type="PANTHER" id="PTHR18937">
    <property type="entry name" value="STRUCTURAL MAINTENANCE OF CHROMOSOMES SMC FAMILY MEMBER"/>
    <property type="match status" value="1"/>
</dbReference>
<dbReference type="AlphaFoldDB" id="B7Q5J9"/>
<dbReference type="Pfam" id="PF06470">
    <property type="entry name" value="SMC_hinge"/>
    <property type="match status" value="1"/>
</dbReference>
<dbReference type="InterPro" id="IPR010935">
    <property type="entry name" value="SMC_hinge"/>
</dbReference>
<dbReference type="GO" id="GO:0000796">
    <property type="term" value="C:condensin complex"/>
    <property type="evidence" value="ECO:0000318"/>
    <property type="project" value="GO_Central"/>
</dbReference>
<evidence type="ECO:0000259" key="13">
    <source>
        <dbReference type="SMART" id="SM00968"/>
    </source>
</evidence>
<dbReference type="InterPro" id="IPR003395">
    <property type="entry name" value="RecF/RecN/SMC_N"/>
</dbReference>
<dbReference type="Gene3D" id="3.40.50.300">
    <property type="entry name" value="P-loop containing nucleotide triphosphate hydrolases"/>
    <property type="match status" value="2"/>
</dbReference>
<dbReference type="Pfam" id="PF02463">
    <property type="entry name" value="SMC_N"/>
    <property type="match status" value="1"/>
</dbReference>
<proteinExistence type="evidence at protein level"/>
<keyword evidence="4" id="KW-0547">Nucleotide-binding</keyword>
<evidence type="ECO:0000313" key="15">
    <source>
        <dbReference type="EnsemblMetazoa" id="ISCW021852-PA"/>
    </source>
</evidence>
<dbReference type="EMBL" id="ABJB010674652">
    <property type="status" value="NOT_ANNOTATED_CDS"/>
    <property type="molecule type" value="Genomic_DNA"/>
</dbReference>
<dbReference type="SUPFAM" id="SSF52540">
    <property type="entry name" value="P-loop containing nucleoside triphosphate hydrolases"/>
    <property type="match status" value="1"/>
</dbReference>
<keyword evidence="6" id="KW-0067">ATP-binding</keyword>
<dbReference type="EMBL" id="DS861789">
    <property type="protein sequence ID" value="EEC14121.1"/>
    <property type="molecule type" value="Genomic_DNA"/>
</dbReference>
<organism>
    <name type="scientific">Ixodes scapularis</name>
    <name type="common">Black-legged tick</name>
    <name type="synonym">Deer tick</name>
    <dbReference type="NCBI Taxonomy" id="6945"/>
    <lineage>
        <taxon>Eukaryota</taxon>
        <taxon>Metazoa</taxon>
        <taxon>Ecdysozoa</taxon>
        <taxon>Arthropoda</taxon>
        <taxon>Chelicerata</taxon>
        <taxon>Arachnida</taxon>
        <taxon>Acari</taxon>
        <taxon>Parasitiformes</taxon>
        <taxon>Ixodida</taxon>
        <taxon>Ixodoidea</taxon>
        <taxon>Ixodidae</taxon>
        <taxon>Ixodinae</taxon>
        <taxon>Ixodes</taxon>
    </lineage>
</organism>
<evidence type="ECO:0000256" key="2">
    <source>
        <dbReference type="ARBA" id="ARBA00006005"/>
    </source>
</evidence>
<keyword evidence="10" id="KW-0131">Cell cycle</keyword>
<evidence type="ECO:0000313" key="16">
    <source>
        <dbReference type="Proteomes" id="UP000001555"/>
    </source>
</evidence>
<evidence type="ECO:0000256" key="11">
    <source>
        <dbReference type="PIRNR" id="PIRNR005719"/>
    </source>
</evidence>
<keyword evidence="8" id="KW-0226">DNA condensation</keyword>
<keyword evidence="14" id="KW-0560">Oxidoreductase</keyword>
<dbReference type="InParanoid" id="B7Q5J9"/>
<dbReference type="STRING" id="6945.B7Q5J9"/>
<evidence type="ECO:0000256" key="10">
    <source>
        <dbReference type="ARBA" id="ARBA00023306"/>
    </source>
</evidence>
<dbReference type="PANTHER" id="PTHR18937:SF172">
    <property type="entry name" value="STRUCTURAL MAINTENANCE OF CHROMOSOMES PROTEIN"/>
    <property type="match status" value="1"/>
</dbReference>
<keyword evidence="16" id="KW-1185">Reference proteome</keyword>
<feature type="coiled-coil region" evidence="12">
    <location>
        <begin position="723"/>
        <end position="750"/>
    </location>
</feature>
<dbReference type="GO" id="GO:0051301">
    <property type="term" value="P:cell division"/>
    <property type="evidence" value="ECO:0007669"/>
    <property type="project" value="UniProtKB-KW"/>
</dbReference>
<dbReference type="SMART" id="SM00968">
    <property type="entry name" value="SMC_hinge"/>
    <property type="match status" value="1"/>
</dbReference>
<dbReference type="Gene3D" id="3.30.70.1620">
    <property type="match status" value="1"/>
</dbReference>
<dbReference type="PaxDb" id="6945-B7Q5J9"/>
<dbReference type="HOGENOM" id="CLU_001042_4_1_1"/>
<dbReference type="InterPro" id="IPR027417">
    <property type="entry name" value="P-loop_NTPase"/>
</dbReference>
<dbReference type="InterPro" id="IPR036277">
    <property type="entry name" value="SMC_hinge_sf"/>
</dbReference>
<keyword evidence="9 11" id="KW-0539">Nucleus</keyword>
<protein>
    <recommendedName>
        <fullName evidence="11">Structural maintenance of chromosomes protein</fullName>
    </recommendedName>
</protein>
<dbReference type="VEuPathDB" id="VectorBase:ISCP_006176"/>
<evidence type="ECO:0000256" key="6">
    <source>
        <dbReference type="ARBA" id="ARBA00022840"/>
    </source>
</evidence>
<feature type="coiled-coil region" evidence="12">
    <location>
        <begin position="867"/>
        <end position="950"/>
    </location>
</feature>
<keyword evidence="5" id="KW-0498">Mitosis</keyword>
<evidence type="ECO:0000256" key="7">
    <source>
        <dbReference type="ARBA" id="ARBA00023054"/>
    </source>
</evidence>
<dbReference type="Gene3D" id="1.20.1060.20">
    <property type="match status" value="1"/>
</dbReference>
<evidence type="ECO:0000256" key="12">
    <source>
        <dbReference type="SAM" id="Coils"/>
    </source>
</evidence>
<evidence type="ECO:0007829" key="17">
    <source>
        <dbReference type="PeptideAtlas" id="B7Q5J9"/>
    </source>
</evidence>
<dbReference type="FunFam" id="3.40.50.300:FF:000585">
    <property type="entry name" value="Structural maintenance of chromosomes 4"/>
    <property type="match status" value="1"/>
</dbReference>
<evidence type="ECO:0000256" key="9">
    <source>
        <dbReference type="ARBA" id="ARBA00023242"/>
    </source>
</evidence>
<dbReference type="GO" id="GO:0016491">
    <property type="term" value="F:oxidoreductase activity"/>
    <property type="evidence" value="ECO:0007669"/>
    <property type="project" value="UniProtKB-KW"/>
</dbReference>
<sequence length="1229" mass="139188">MTNGIGDIYVPPPPPASCTFDPSGPRLMISRIENLNFKSYAGKRVIGPFHKNFTAIVGPNGSGKSNVIDSLLFVFGYRAQKIRSKKVGVLIHNSTNNTDLDSCSVHVYFQKIIDTDENNYEVVPNSEFVVGRTAHRDNSSYYTVNGRRCTFKEANRVLRSFGIDLDHNRFLILQGEVEQIALMKPKAQTEHDQGMLEFLEDIVGSSRYKEPIELLSQRIEKLTEERADKLNRVKLVEKDMEELQGDRDEAIEFLKIENEMTLIQNRLVQLYRQKEKEAEEAAQKNVEEARQLLGEVEKELKGREEGKQEQVAKVKKLVKECDKKEKELEGKKQEYLELERKDLQCRETIKYTKANGKKLEKALVAERQKMEELESQPTKFEEEIEALKAKKDKLEAEKVEAEEKLAQVMASLKTETMELQEEKAVHEQELLGLQKGVNDTKSKYDIAQKELDLYVSTEKKATAKLHEIETNLETVTRSLEEKAGALSRLERLVPEKEGQLRDLEADLQQAIAEEREAQEKLKAERSRVEELRSNANANRSRSRVLDSLLQAKRSGELPGIVGRLGDLGAIDEKYDVAISTACGQLDYIVTDTVLSAQRCVEYLKKHDVGVANFLALEKMDRWISYTTKKITTPENVPRLFDLVSVKEPSILPAFYFALRDTLVAKDLEQATRIGLQGRTRHRVVTLQGELIDVSGTMSGGGGRVSRGKMGKALLDESVGADDLDALVQQLGALESKCRQLQERKGILEDKGTALRKDVASSRLALQKFQVEVKGLKSQQSSLSTQLTEQRQKVQQAAPDSGHLAKLEKSAGAFKKEYDKTLSAWKKVEDKVLHLHEKIMEITSSRMGSVQQKVDGISNQMDAASFAITRASTSIKTAERNLKKCKDKIASLEAEIVETKESSEAAKKEYKDLETQGQELTEIVNKLTEELKTLKQHVAEMTAEMDSGNAEENALRSKQIELKNKLELSETALKECRGKVALWNKEMKNLKLHEIDDEPPVELTEFSSEELATFDEKNLSLQKSLLDDKHSSLKPNMTAISEYRRKEEVFKQRAAELEEVTEKRADQRKHHDTLRKERLNEFMRGFCIITAKLKETYQMLTLGGDAELELVDSLDPFSEGIIFSVRPPKKSWKNISNLSGGEKTLSSLALVFALHYYKPTPFYVMDEIDAALDIKNVSIVGHYVKERTRNAQFIIISLRNNMFELADRLVGIFKVDNCTDSCTINPRSLV</sequence>
<dbReference type="GO" id="GO:0016887">
    <property type="term" value="F:ATP hydrolysis activity"/>
    <property type="evidence" value="ECO:0007669"/>
    <property type="project" value="InterPro"/>
</dbReference>
<dbReference type="SUPFAM" id="SSF75553">
    <property type="entry name" value="Smc hinge domain"/>
    <property type="match status" value="1"/>
</dbReference>
<dbReference type="FunFam" id="1.20.1060.20:FF:000003">
    <property type="entry name" value="Structural maintenance of chromosomes 4"/>
    <property type="match status" value="1"/>
</dbReference>
<dbReference type="GO" id="GO:0005524">
    <property type="term" value="F:ATP binding"/>
    <property type="evidence" value="ECO:0007669"/>
    <property type="project" value="UniProtKB-KW"/>
</dbReference>
<dbReference type="GO" id="GO:0005634">
    <property type="term" value="C:nucleus"/>
    <property type="evidence" value="ECO:0007669"/>
    <property type="project" value="UniProtKB-SubCell"/>
</dbReference>
<dbReference type="GO" id="GO:0007076">
    <property type="term" value="P:mitotic chromosome condensation"/>
    <property type="evidence" value="ECO:0000318"/>
    <property type="project" value="GO_Central"/>
</dbReference>
<dbReference type="VEuPathDB" id="VectorBase:ISCW021852"/>
<name>B7Q5J9_IXOSC</name>
<dbReference type="FunCoup" id="B7Q5J9">
    <property type="interactions" value="1114"/>
</dbReference>
<dbReference type="EMBL" id="ABJB010631398">
    <property type="status" value="NOT_ANNOTATED_CDS"/>
    <property type="molecule type" value="Genomic_DNA"/>
</dbReference>
<evidence type="ECO:0000256" key="5">
    <source>
        <dbReference type="ARBA" id="ARBA00022776"/>
    </source>
</evidence>
<dbReference type="PIRSF" id="PIRSF005719">
    <property type="entry name" value="SMC"/>
    <property type="match status" value="1"/>
</dbReference>
<comment type="subcellular location">
    <subcellularLocation>
        <location evidence="1 11">Nucleus</location>
    </subcellularLocation>
</comment>